<feature type="compositionally biased region" description="Basic and acidic residues" evidence="1">
    <location>
        <begin position="223"/>
        <end position="236"/>
    </location>
</feature>
<dbReference type="Proteomes" id="UP001316803">
    <property type="component" value="Unassembled WGS sequence"/>
</dbReference>
<reference evidence="2 3" key="1">
    <citation type="submission" date="2022-12" db="EMBL/GenBank/DDBJ databases">
        <title>Genomic features and morphological characterization of a novel Knufia sp. strain isolated from spacecraft assembly facility.</title>
        <authorList>
            <person name="Teixeira M."/>
            <person name="Chander A.M."/>
            <person name="Stajich J.E."/>
            <person name="Venkateswaran K."/>
        </authorList>
    </citation>
    <scope>NUCLEOTIDE SEQUENCE [LARGE SCALE GENOMIC DNA]</scope>
    <source>
        <strain evidence="2 3">FJI-L2-BK-P2</strain>
    </source>
</reference>
<proteinExistence type="predicted"/>
<keyword evidence="3" id="KW-1185">Reference proteome</keyword>
<sequence length="236" mass="26619">MPVPTTDSKHIARQFVPNGDPKYGLYTCLSDEEYDDIGGQIGEWDLTIPGTKKYSYSRGSPEPDTKRYAAGVNFGYAKHGSRYNTSYVLDASEPQFRTSAILAALLTALEKIGEITKKYSSIRDIKIRTDSSALVDALAWGESFEEAYQDVIQDLTEEEEGTFFSLEEELDKAEEGIKDLEKRSIHIEFWLLEYGDVEDADNLAIEALNNEFGTERNPYPARRPFDDHDDRASDSS</sequence>
<name>A0AAN8EFS3_9EURO</name>
<feature type="region of interest" description="Disordered" evidence="1">
    <location>
        <begin position="214"/>
        <end position="236"/>
    </location>
</feature>
<evidence type="ECO:0000313" key="3">
    <source>
        <dbReference type="Proteomes" id="UP001316803"/>
    </source>
</evidence>
<dbReference type="Gene3D" id="3.30.420.10">
    <property type="entry name" value="Ribonuclease H-like superfamily/Ribonuclease H"/>
    <property type="match status" value="1"/>
</dbReference>
<accession>A0AAN8EFS3</accession>
<dbReference type="GO" id="GO:0003676">
    <property type="term" value="F:nucleic acid binding"/>
    <property type="evidence" value="ECO:0007669"/>
    <property type="project" value="InterPro"/>
</dbReference>
<comment type="caution">
    <text evidence="2">The sequence shown here is derived from an EMBL/GenBank/DDBJ whole genome shotgun (WGS) entry which is preliminary data.</text>
</comment>
<dbReference type="EMBL" id="JAKLMC020000026">
    <property type="protein sequence ID" value="KAK5950483.1"/>
    <property type="molecule type" value="Genomic_DNA"/>
</dbReference>
<evidence type="ECO:0000313" key="2">
    <source>
        <dbReference type="EMBL" id="KAK5950483.1"/>
    </source>
</evidence>
<dbReference type="InterPro" id="IPR036397">
    <property type="entry name" value="RNaseH_sf"/>
</dbReference>
<organism evidence="2 3">
    <name type="scientific">Knufia fluminis</name>
    <dbReference type="NCBI Taxonomy" id="191047"/>
    <lineage>
        <taxon>Eukaryota</taxon>
        <taxon>Fungi</taxon>
        <taxon>Dikarya</taxon>
        <taxon>Ascomycota</taxon>
        <taxon>Pezizomycotina</taxon>
        <taxon>Eurotiomycetes</taxon>
        <taxon>Chaetothyriomycetidae</taxon>
        <taxon>Chaetothyriales</taxon>
        <taxon>Trichomeriaceae</taxon>
        <taxon>Knufia</taxon>
    </lineage>
</organism>
<evidence type="ECO:0000256" key="1">
    <source>
        <dbReference type="SAM" id="MobiDB-lite"/>
    </source>
</evidence>
<protein>
    <submittedName>
        <fullName evidence="2">Uncharacterized protein</fullName>
    </submittedName>
</protein>
<dbReference type="AlphaFoldDB" id="A0AAN8EFS3"/>
<gene>
    <name evidence="2" type="ORF">OHC33_008426</name>
</gene>